<name>A0AAU9TF72_EUPED</name>
<dbReference type="InterPro" id="IPR007588">
    <property type="entry name" value="Znf_FLYWCH"/>
</dbReference>
<evidence type="ECO:0000256" key="3">
    <source>
        <dbReference type="ARBA" id="ARBA00022833"/>
    </source>
</evidence>
<feature type="domain" description="FLYWCH-type" evidence="4">
    <location>
        <begin position="184"/>
        <end position="236"/>
    </location>
</feature>
<proteinExistence type="predicted"/>
<dbReference type="GO" id="GO:0008270">
    <property type="term" value="F:zinc ion binding"/>
    <property type="evidence" value="ECO:0007669"/>
    <property type="project" value="UniProtKB-KW"/>
</dbReference>
<organism evidence="5 6">
    <name type="scientific">Euphydryas editha</name>
    <name type="common">Edith's checkerspot</name>
    <dbReference type="NCBI Taxonomy" id="104508"/>
    <lineage>
        <taxon>Eukaryota</taxon>
        <taxon>Metazoa</taxon>
        <taxon>Ecdysozoa</taxon>
        <taxon>Arthropoda</taxon>
        <taxon>Hexapoda</taxon>
        <taxon>Insecta</taxon>
        <taxon>Pterygota</taxon>
        <taxon>Neoptera</taxon>
        <taxon>Endopterygota</taxon>
        <taxon>Lepidoptera</taxon>
        <taxon>Glossata</taxon>
        <taxon>Ditrysia</taxon>
        <taxon>Papilionoidea</taxon>
        <taxon>Nymphalidae</taxon>
        <taxon>Nymphalinae</taxon>
        <taxon>Euphydryas</taxon>
    </lineage>
</organism>
<evidence type="ECO:0000256" key="1">
    <source>
        <dbReference type="ARBA" id="ARBA00022723"/>
    </source>
</evidence>
<keyword evidence="1" id="KW-0479">Metal-binding</keyword>
<comment type="caution">
    <text evidence="5">The sequence shown here is derived from an EMBL/GenBank/DDBJ whole genome shotgun (WGS) entry which is preliminary data.</text>
</comment>
<keyword evidence="6" id="KW-1185">Reference proteome</keyword>
<dbReference type="Proteomes" id="UP001153954">
    <property type="component" value="Unassembled WGS sequence"/>
</dbReference>
<evidence type="ECO:0000259" key="4">
    <source>
        <dbReference type="Pfam" id="PF04500"/>
    </source>
</evidence>
<evidence type="ECO:0000313" key="5">
    <source>
        <dbReference type="EMBL" id="CAH2085756.1"/>
    </source>
</evidence>
<dbReference type="Pfam" id="PF04500">
    <property type="entry name" value="FLYWCH"/>
    <property type="match status" value="3"/>
</dbReference>
<accession>A0AAU9TF72</accession>
<evidence type="ECO:0000313" key="6">
    <source>
        <dbReference type="Proteomes" id="UP001153954"/>
    </source>
</evidence>
<keyword evidence="3" id="KW-0862">Zinc</keyword>
<evidence type="ECO:0000256" key="2">
    <source>
        <dbReference type="ARBA" id="ARBA00022771"/>
    </source>
</evidence>
<dbReference type="AlphaFoldDB" id="A0AAU9TF72"/>
<feature type="domain" description="FLYWCH-type" evidence="4">
    <location>
        <begin position="35"/>
        <end position="91"/>
    </location>
</feature>
<dbReference type="EMBL" id="CAKOGL010000004">
    <property type="protein sequence ID" value="CAH2085756.1"/>
    <property type="molecule type" value="Genomic_DNA"/>
</dbReference>
<dbReference type="Gene3D" id="2.20.25.240">
    <property type="match status" value="3"/>
</dbReference>
<sequence length="254" mass="29839">MLNGYTYSQMKQSKNYYCSKKDSGYFLKDNRVLKIPTQRGKFLIMFNDYTYSQMGDTDNYYCSKKNAGCRARIKVSRDGRLLESTSTPHIHDPPIYVVTSDDIGYELIPSRRGNQLLVAEGYSYTKVRPDYWRCSSKSRNLKCDATIRLKNGKIIKFNRYHCHPPKNRKENEEALEIKYEVGISQRGRRLLLIDGYAFSQIRKCYWICSSKFSDCKARLQLNEDGEITRICREHSHPPRKYARTPDGEIIRLYK</sequence>
<reference evidence="5" key="1">
    <citation type="submission" date="2022-03" db="EMBL/GenBank/DDBJ databases">
        <authorList>
            <person name="Tunstrom K."/>
        </authorList>
    </citation>
    <scope>NUCLEOTIDE SEQUENCE</scope>
</reference>
<gene>
    <name evidence="5" type="ORF">EEDITHA_LOCUS2200</name>
</gene>
<feature type="domain" description="FLYWCH-type" evidence="4">
    <location>
        <begin position="108"/>
        <end position="163"/>
    </location>
</feature>
<keyword evidence="2" id="KW-0863">Zinc-finger</keyword>
<protein>
    <recommendedName>
        <fullName evidence="4">FLYWCH-type domain-containing protein</fullName>
    </recommendedName>
</protein>